<accession>A0A0H5Q7K1</accession>
<evidence type="ECO:0000313" key="1">
    <source>
        <dbReference type="EMBL" id="CRY97370.1"/>
    </source>
</evidence>
<protein>
    <submittedName>
        <fullName evidence="1">Uncharacterized protein</fullName>
    </submittedName>
</protein>
<dbReference type="EMBL" id="LN854050">
    <property type="protein sequence ID" value="CRY97370.1"/>
    <property type="molecule type" value="Genomic_DNA"/>
</dbReference>
<proteinExistence type="predicted"/>
<reference evidence="1" key="2">
    <citation type="submission" date="2015-07" db="EMBL/GenBank/DDBJ databases">
        <title>Plasmids, circular viruses and viroids from rat gut.</title>
        <authorList>
            <person name="Jorgensen T.J."/>
            <person name="Hansen M.A."/>
            <person name="Xu Z."/>
            <person name="Tabak M.A."/>
            <person name="Sorensen S.J."/>
            <person name="Hansen L.H."/>
        </authorList>
    </citation>
    <scope>NUCLEOTIDE SEQUENCE</scope>
    <source>
        <strain evidence="1">RGFK1514</strain>
    </source>
</reference>
<sequence length="119" mass="13365">MRLPKITYWGFIAYGEEGGGTALRWSLPRPSLRPASPSARYARQDSLRSKDNARPCWAYSRRHQQLATCALIRPYGLVYCSWAESYVLRGYAIVITVPAPPVPQSVRLNGKKLAFGHSI</sequence>
<name>A0A0H5Q7K1_9ZZZZ</name>
<organism evidence="1">
    <name type="scientific">uncultured prokaryote</name>
    <dbReference type="NCBI Taxonomy" id="198431"/>
    <lineage>
        <taxon>unclassified sequences</taxon>
        <taxon>environmental samples</taxon>
    </lineage>
</organism>
<reference evidence="1" key="1">
    <citation type="submission" date="2015-06" db="EMBL/GenBank/DDBJ databases">
        <authorList>
            <person name="Joergensen T."/>
        </authorList>
    </citation>
    <scope>NUCLEOTIDE SEQUENCE</scope>
    <source>
        <strain evidence="1">RGFK1514</strain>
    </source>
</reference>
<dbReference type="AlphaFoldDB" id="A0A0H5Q7K1"/>